<evidence type="ECO:0000256" key="7">
    <source>
        <dbReference type="ARBA" id="ARBA00023033"/>
    </source>
</evidence>
<evidence type="ECO:0000256" key="3">
    <source>
        <dbReference type="ARBA" id="ARBA00022617"/>
    </source>
</evidence>
<evidence type="ECO:0000256" key="2">
    <source>
        <dbReference type="ARBA" id="ARBA00010617"/>
    </source>
</evidence>
<evidence type="ECO:0000313" key="9">
    <source>
        <dbReference type="EMBL" id="KAB8246344.1"/>
    </source>
</evidence>
<dbReference type="InterPro" id="IPR001128">
    <property type="entry name" value="Cyt_P450"/>
</dbReference>
<dbReference type="SUPFAM" id="SSF48264">
    <property type="entry name" value="Cytochrome P450"/>
    <property type="match status" value="1"/>
</dbReference>
<dbReference type="GO" id="GO:0016705">
    <property type="term" value="F:oxidoreductase activity, acting on paired donors, with incorporation or reduction of molecular oxygen"/>
    <property type="evidence" value="ECO:0007669"/>
    <property type="project" value="InterPro"/>
</dbReference>
<evidence type="ECO:0000256" key="1">
    <source>
        <dbReference type="ARBA" id="ARBA00001971"/>
    </source>
</evidence>
<dbReference type="AlphaFoldDB" id="A0A5N6GXR5"/>
<organism evidence="9">
    <name type="scientific">Aspergillus flavus</name>
    <dbReference type="NCBI Taxonomy" id="5059"/>
    <lineage>
        <taxon>Eukaryota</taxon>
        <taxon>Fungi</taxon>
        <taxon>Dikarya</taxon>
        <taxon>Ascomycota</taxon>
        <taxon>Pezizomycotina</taxon>
        <taxon>Eurotiomycetes</taxon>
        <taxon>Eurotiomycetidae</taxon>
        <taxon>Eurotiales</taxon>
        <taxon>Aspergillaceae</taxon>
        <taxon>Aspergillus</taxon>
        <taxon>Aspergillus subgen. Circumdati</taxon>
    </lineage>
</organism>
<comment type="similarity">
    <text evidence="2">Belongs to the cytochrome P450 family.</text>
</comment>
<proteinExistence type="inferred from homology"/>
<dbReference type="GO" id="GO:0020037">
    <property type="term" value="F:heme binding"/>
    <property type="evidence" value="ECO:0007669"/>
    <property type="project" value="InterPro"/>
</dbReference>
<sequence>MAYDNLLLHWWKRSQSINESPPLPLSRIAGFLALLILRVIYEYYRDRRLPSDPRRLPLIGNIHQVPQVLLWRTFHQWSKKYIRAVVEESLRWRSIVPGGVPHPARKDDTYMSYHIPKGATTVPLHWSMSLDEQHFDNPLEFRPERWLAGPDDDRFTNFFGYGRRICPRRHIARNSLFILVARVLWGFEVRPPTGPDGQPKTVDDMDFGSAFVSAPAPFEAVFKPRSENARRVIETEWESTEKDINIIMDSIKEKQRSIGLDVRG</sequence>
<keyword evidence="5" id="KW-0560">Oxidoreductase</keyword>
<dbReference type="PANTHER" id="PTHR46300:SF1">
    <property type="entry name" value="P450, PUTATIVE (EUROFUNG)-RELATED"/>
    <property type="match status" value="1"/>
</dbReference>
<evidence type="ECO:0000256" key="6">
    <source>
        <dbReference type="ARBA" id="ARBA00023004"/>
    </source>
</evidence>
<dbReference type="InterPro" id="IPR036396">
    <property type="entry name" value="Cyt_P450_sf"/>
</dbReference>
<dbReference type="GO" id="GO:0005506">
    <property type="term" value="F:iron ion binding"/>
    <property type="evidence" value="ECO:0007669"/>
    <property type="project" value="InterPro"/>
</dbReference>
<dbReference type="EMBL" id="ML734601">
    <property type="protein sequence ID" value="KAB8246344.1"/>
    <property type="molecule type" value="Genomic_DNA"/>
</dbReference>
<keyword evidence="4 8" id="KW-0479">Metal-binding</keyword>
<gene>
    <name evidence="9" type="ORF">BDV35DRAFT_393128</name>
</gene>
<dbReference type="InterPro" id="IPR002401">
    <property type="entry name" value="Cyt_P450_E_grp-I"/>
</dbReference>
<keyword evidence="3 8" id="KW-0349">Heme</keyword>
<keyword evidence="6 8" id="KW-0408">Iron</keyword>
<comment type="cofactor">
    <cofactor evidence="1 8">
        <name>heme</name>
        <dbReference type="ChEBI" id="CHEBI:30413"/>
    </cofactor>
</comment>
<protein>
    <submittedName>
        <fullName evidence="9">Cytochrome P450</fullName>
    </submittedName>
</protein>
<keyword evidence="7" id="KW-0503">Monooxygenase</keyword>
<dbReference type="VEuPathDB" id="FungiDB:F9C07_1811"/>
<dbReference type="Proteomes" id="UP000325434">
    <property type="component" value="Unassembled WGS sequence"/>
</dbReference>
<dbReference type="GO" id="GO:0004497">
    <property type="term" value="F:monooxygenase activity"/>
    <property type="evidence" value="ECO:0007669"/>
    <property type="project" value="UniProtKB-KW"/>
</dbReference>
<dbReference type="InterPro" id="IPR050364">
    <property type="entry name" value="Cytochrome_P450_fung"/>
</dbReference>
<name>A0A5N6GXR5_ASPFL</name>
<dbReference type="Gene3D" id="1.10.630.10">
    <property type="entry name" value="Cytochrome P450"/>
    <property type="match status" value="1"/>
</dbReference>
<reference evidence="9" key="1">
    <citation type="submission" date="2019-04" db="EMBL/GenBank/DDBJ databases">
        <title>Friends and foes A comparative genomics study of 23 Aspergillus species from section Flavi.</title>
        <authorList>
            <consortium name="DOE Joint Genome Institute"/>
            <person name="Kjaerbolling I."/>
            <person name="Vesth T."/>
            <person name="Frisvad J.C."/>
            <person name="Nybo J.L."/>
            <person name="Theobald S."/>
            <person name="Kildgaard S."/>
            <person name="Isbrandt T."/>
            <person name="Kuo A."/>
            <person name="Sato A."/>
            <person name="Lyhne E.K."/>
            <person name="Kogle M.E."/>
            <person name="Wiebenga A."/>
            <person name="Kun R.S."/>
            <person name="Lubbers R.J."/>
            <person name="Makela M.R."/>
            <person name="Barry K."/>
            <person name="Chovatia M."/>
            <person name="Clum A."/>
            <person name="Daum C."/>
            <person name="Haridas S."/>
            <person name="He G."/>
            <person name="LaButti K."/>
            <person name="Lipzen A."/>
            <person name="Mondo S."/>
            <person name="Riley R."/>
            <person name="Salamov A."/>
            <person name="Simmons B.A."/>
            <person name="Magnuson J.K."/>
            <person name="Henrissat B."/>
            <person name="Mortensen U.H."/>
            <person name="Larsen T.O."/>
            <person name="Devries R.P."/>
            <person name="Grigoriev I.V."/>
            <person name="Machida M."/>
            <person name="Baker S.E."/>
            <person name="Andersen M.R."/>
        </authorList>
    </citation>
    <scope>NUCLEOTIDE SEQUENCE [LARGE SCALE GENOMIC DNA]</scope>
    <source>
        <strain evidence="9">CBS 121.62</strain>
    </source>
</reference>
<dbReference type="VEuPathDB" id="FungiDB:AFLA_000277"/>
<dbReference type="Pfam" id="PF00067">
    <property type="entry name" value="p450"/>
    <property type="match status" value="1"/>
</dbReference>
<evidence type="ECO:0000256" key="4">
    <source>
        <dbReference type="ARBA" id="ARBA00022723"/>
    </source>
</evidence>
<dbReference type="PRINTS" id="PR00463">
    <property type="entry name" value="EP450I"/>
</dbReference>
<evidence type="ECO:0000256" key="5">
    <source>
        <dbReference type="ARBA" id="ARBA00023002"/>
    </source>
</evidence>
<accession>A0A5N6GXR5</accession>
<evidence type="ECO:0000256" key="8">
    <source>
        <dbReference type="PIRSR" id="PIRSR602401-1"/>
    </source>
</evidence>
<feature type="binding site" description="axial binding residue" evidence="8">
    <location>
        <position position="166"/>
    </location>
    <ligand>
        <name>heme</name>
        <dbReference type="ChEBI" id="CHEBI:30413"/>
    </ligand>
    <ligandPart>
        <name>Fe</name>
        <dbReference type="ChEBI" id="CHEBI:18248"/>
    </ligandPart>
</feature>
<dbReference type="PANTHER" id="PTHR46300">
    <property type="entry name" value="P450, PUTATIVE (EUROFUNG)-RELATED-RELATED"/>
    <property type="match status" value="1"/>
</dbReference>